<accession>A0A413RIR8</accession>
<dbReference type="InterPro" id="IPR001647">
    <property type="entry name" value="HTH_TetR"/>
</dbReference>
<dbReference type="GO" id="GO:0003700">
    <property type="term" value="F:DNA-binding transcription factor activity"/>
    <property type="evidence" value="ECO:0007669"/>
    <property type="project" value="TreeGrafter"/>
</dbReference>
<dbReference type="Proteomes" id="UP000283374">
    <property type="component" value="Unassembled WGS sequence"/>
</dbReference>
<dbReference type="SUPFAM" id="SSF46689">
    <property type="entry name" value="Homeodomain-like"/>
    <property type="match status" value="1"/>
</dbReference>
<dbReference type="AlphaFoldDB" id="A0A413RIR8"/>
<dbReference type="PANTHER" id="PTHR30055">
    <property type="entry name" value="HTH-TYPE TRANSCRIPTIONAL REGULATOR RUTR"/>
    <property type="match status" value="1"/>
</dbReference>
<keyword evidence="3" id="KW-0804">Transcription</keyword>
<dbReference type="InterPro" id="IPR036271">
    <property type="entry name" value="Tet_transcr_reg_TetR-rel_C_sf"/>
</dbReference>
<dbReference type="Pfam" id="PF00440">
    <property type="entry name" value="TetR_N"/>
    <property type="match status" value="1"/>
</dbReference>
<reference evidence="7 8" key="1">
    <citation type="submission" date="2018-08" db="EMBL/GenBank/DDBJ databases">
        <title>Cellulomonas rhizosphaerae sp. nov., a novel actinomycete isolated from soil.</title>
        <authorList>
            <person name="Tian Y."/>
        </authorList>
    </citation>
    <scope>NUCLEOTIDE SEQUENCE [LARGE SCALE GENOMIC DNA]</scope>
    <source>
        <strain evidence="7 8">NEAU-TCZ24</strain>
    </source>
</reference>
<evidence type="ECO:0000313" key="7">
    <source>
        <dbReference type="EMBL" id="RHA38304.1"/>
    </source>
</evidence>
<evidence type="ECO:0000313" key="8">
    <source>
        <dbReference type="Proteomes" id="UP000283374"/>
    </source>
</evidence>
<keyword evidence="2 4" id="KW-0238">DNA-binding</keyword>
<comment type="caution">
    <text evidence="7">The sequence shown here is derived from an EMBL/GenBank/DDBJ whole genome shotgun (WGS) entry which is preliminary data.</text>
</comment>
<dbReference type="PRINTS" id="PR00455">
    <property type="entry name" value="HTHTETR"/>
</dbReference>
<dbReference type="InterPro" id="IPR009057">
    <property type="entry name" value="Homeodomain-like_sf"/>
</dbReference>
<dbReference type="SUPFAM" id="SSF48498">
    <property type="entry name" value="Tetracyclin repressor-like, C-terminal domain"/>
    <property type="match status" value="1"/>
</dbReference>
<feature type="DNA-binding region" description="H-T-H motif" evidence="4">
    <location>
        <begin position="164"/>
        <end position="183"/>
    </location>
</feature>
<evidence type="ECO:0000256" key="1">
    <source>
        <dbReference type="ARBA" id="ARBA00023015"/>
    </source>
</evidence>
<dbReference type="GO" id="GO:0000976">
    <property type="term" value="F:transcription cis-regulatory region binding"/>
    <property type="evidence" value="ECO:0007669"/>
    <property type="project" value="TreeGrafter"/>
</dbReference>
<dbReference type="PROSITE" id="PS50977">
    <property type="entry name" value="HTH_TETR_2"/>
    <property type="match status" value="1"/>
</dbReference>
<keyword evidence="8" id="KW-1185">Reference proteome</keyword>
<protein>
    <submittedName>
        <fullName evidence="7">TetR/AcrR family transcriptional regulator</fullName>
    </submittedName>
</protein>
<dbReference type="Gene3D" id="1.10.357.10">
    <property type="entry name" value="Tetracycline Repressor, domain 2"/>
    <property type="match status" value="1"/>
</dbReference>
<feature type="compositionally biased region" description="Low complexity" evidence="5">
    <location>
        <begin position="15"/>
        <end position="59"/>
    </location>
</feature>
<sequence length="328" mass="34903">MRISGWPPRTIAPYTSRDSTSATAPARSAALTTSNAPGARSSSAAPTWATAAGGPATASGRSRVFEAALGHRKASASRVTTAERATPMPSRRRQGVWTVMTISFKPNVRSCSGCDLHRRLVKNDHSFLCCDVPKVTEEYRAARRDEIADAALRAFRRKGFQAASMAEIIAESGLSAGAIYGHYPSKSALVVDVAARIVDARIASIEELATLDPMPAPPTLPRTLLTAMLHELGAPGLMLQLWGEGVTDPAVRDLAASVVHRMRATLGGYVSQWHQRTHGTPADQADALGVEQGALFVAAVQGYIVQAALVADFDGEAYLAAQEKYLPR</sequence>
<name>A0A413RIR8_9CELL</name>
<evidence type="ECO:0000256" key="3">
    <source>
        <dbReference type="ARBA" id="ARBA00023163"/>
    </source>
</evidence>
<organism evidence="7 8">
    <name type="scientific">Cellulomonas rhizosphaerae</name>
    <dbReference type="NCBI Taxonomy" id="2293719"/>
    <lineage>
        <taxon>Bacteria</taxon>
        <taxon>Bacillati</taxon>
        <taxon>Actinomycetota</taxon>
        <taxon>Actinomycetes</taxon>
        <taxon>Micrococcales</taxon>
        <taxon>Cellulomonadaceae</taxon>
        <taxon>Cellulomonas</taxon>
    </lineage>
</organism>
<gene>
    <name evidence="7" type="ORF">D1825_14500</name>
</gene>
<feature type="domain" description="HTH tetR-type" evidence="6">
    <location>
        <begin position="141"/>
        <end position="201"/>
    </location>
</feature>
<evidence type="ECO:0000256" key="2">
    <source>
        <dbReference type="ARBA" id="ARBA00023125"/>
    </source>
</evidence>
<evidence type="ECO:0000259" key="6">
    <source>
        <dbReference type="PROSITE" id="PS50977"/>
    </source>
</evidence>
<evidence type="ECO:0000256" key="4">
    <source>
        <dbReference type="PROSITE-ProRule" id="PRU00335"/>
    </source>
</evidence>
<keyword evidence="1" id="KW-0805">Transcription regulation</keyword>
<evidence type="ECO:0000256" key="5">
    <source>
        <dbReference type="SAM" id="MobiDB-lite"/>
    </source>
</evidence>
<dbReference type="EMBL" id="QWKP01000215">
    <property type="protein sequence ID" value="RHA38304.1"/>
    <property type="molecule type" value="Genomic_DNA"/>
</dbReference>
<dbReference type="PANTHER" id="PTHR30055:SF234">
    <property type="entry name" value="HTH-TYPE TRANSCRIPTIONAL REGULATOR BETI"/>
    <property type="match status" value="1"/>
</dbReference>
<dbReference type="InterPro" id="IPR050109">
    <property type="entry name" value="HTH-type_TetR-like_transc_reg"/>
</dbReference>
<proteinExistence type="predicted"/>
<feature type="region of interest" description="Disordered" evidence="5">
    <location>
        <begin position="1"/>
        <end position="59"/>
    </location>
</feature>